<keyword evidence="4" id="KW-1185">Reference proteome</keyword>
<dbReference type="Proteomes" id="UP000824998">
    <property type="component" value="Unassembled WGS sequence"/>
</dbReference>
<feature type="coiled-coil region" evidence="1">
    <location>
        <begin position="192"/>
        <end position="263"/>
    </location>
</feature>
<organism evidence="3 4">
    <name type="scientific">Amylocarpus encephaloides</name>
    <dbReference type="NCBI Taxonomy" id="45428"/>
    <lineage>
        <taxon>Eukaryota</taxon>
        <taxon>Fungi</taxon>
        <taxon>Dikarya</taxon>
        <taxon>Ascomycota</taxon>
        <taxon>Pezizomycotina</taxon>
        <taxon>Leotiomycetes</taxon>
        <taxon>Helotiales</taxon>
        <taxon>Helotiales incertae sedis</taxon>
        <taxon>Amylocarpus</taxon>
    </lineage>
</organism>
<name>A0A9P7YHN8_9HELO</name>
<proteinExistence type="predicted"/>
<gene>
    <name evidence="3" type="ORF">BJ875DRAFT_511167</name>
</gene>
<accession>A0A9P7YHN8</accession>
<evidence type="ECO:0000256" key="1">
    <source>
        <dbReference type="SAM" id="Coils"/>
    </source>
</evidence>
<evidence type="ECO:0000313" key="3">
    <source>
        <dbReference type="EMBL" id="KAG9233785.1"/>
    </source>
</evidence>
<dbReference type="EMBL" id="MU251486">
    <property type="protein sequence ID" value="KAG9233785.1"/>
    <property type="molecule type" value="Genomic_DNA"/>
</dbReference>
<evidence type="ECO:0000256" key="2">
    <source>
        <dbReference type="SAM" id="MobiDB-lite"/>
    </source>
</evidence>
<feature type="compositionally biased region" description="Basic and acidic residues" evidence="2">
    <location>
        <begin position="13"/>
        <end position="25"/>
    </location>
</feature>
<sequence length="506" mass="57268">MKLAKNLSRKVRNSADDKAKLDTSPKKSSLRISVPLDKNGRPIISKPVRSFSEADRRSYDSNAIALFPAKTIGTTATNSFGSGISGSGISTSYSNSPTTARRFCQCPAPPPATCHDPEGFEAPQGKFWLWYLCKTTGMMIERHEIDLSYINQDEKCALCDDLVFGPYNTVYTGWVKLKMEFKMLKEKPLRDARELRAKRQEDAVKLQELEMHMEQSRSMRQELDEINFEATLHREACEALLLRKRMEQDARELKDIHRKIQQKMEIEEVTANVNGNGGIDCTKLGVISNNRVKGSFTESVEETSSAMTCHTGPRYMRDRGGFYGYTREFATKLVLTTRRDFSMPTPAQKSPKSQGHEPHSNPPSAGNQILFFDEDAVTVNASHPNPSEPRYHTSYDQKPTFSDLPKNCCYIFCDNPKRDWNFDITGIIITVGCQVYLTNKLLTTKQRIIEGTTCPFCEGSVVFRGRDIWIKRWQHRSGEGTDHPGSEHDEAARQVLREREAGCSCS</sequence>
<feature type="region of interest" description="Disordered" evidence="2">
    <location>
        <begin position="340"/>
        <end position="367"/>
    </location>
</feature>
<reference evidence="3" key="1">
    <citation type="journal article" date="2021" name="IMA Fungus">
        <title>Genomic characterization of three marine fungi, including Emericellopsis atlantica sp. nov. with signatures of a generalist lifestyle and marine biomass degradation.</title>
        <authorList>
            <person name="Hagestad O.C."/>
            <person name="Hou L."/>
            <person name="Andersen J.H."/>
            <person name="Hansen E.H."/>
            <person name="Altermark B."/>
            <person name="Li C."/>
            <person name="Kuhnert E."/>
            <person name="Cox R.J."/>
            <person name="Crous P.W."/>
            <person name="Spatafora J.W."/>
            <person name="Lail K."/>
            <person name="Amirebrahimi M."/>
            <person name="Lipzen A."/>
            <person name="Pangilinan J."/>
            <person name="Andreopoulos W."/>
            <person name="Hayes R.D."/>
            <person name="Ng V."/>
            <person name="Grigoriev I.V."/>
            <person name="Jackson S.A."/>
            <person name="Sutton T.D.S."/>
            <person name="Dobson A.D.W."/>
            <person name="Rama T."/>
        </authorList>
    </citation>
    <scope>NUCLEOTIDE SEQUENCE</scope>
    <source>
        <strain evidence="3">TRa018bII</strain>
    </source>
</reference>
<evidence type="ECO:0000313" key="4">
    <source>
        <dbReference type="Proteomes" id="UP000824998"/>
    </source>
</evidence>
<feature type="region of interest" description="Disordered" evidence="2">
    <location>
        <begin position="1"/>
        <end position="31"/>
    </location>
</feature>
<protein>
    <submittedName>
        <fullName evidence="3">Uncharacterized protein</fullName>
    </submittedName>
</protein>
<comment type="caution">
    <text evidence="3">The sequence shown here is derived from an EMBL/GenBank/DDBJ whole genome shotgun (WGS) entry which is preliminary data.</text>
</comment>
<keyword evidence="1" id="KW-0175">Coiled coil</keyword>
<dbReference type="AlphaFoldDB" id="A0A9P7YHN8"/>